<dbReference type="GO" id="GO:0055085">
    <property type="term" value="P:transmembrane transport"/>
    <property type="evidence" value="ECO:0007669"/>
    <property type="project" value="InterPro"/>
</dbReference>
<protein>
    <submittedName>
        <fullName evidence="8">ABC transporter permease</fullName>
    </submittedName>
</protein>
<keyword evidence="4 7" id="KW-0812">Transmembrane</keyword>
<reference evidence="8" key="1">
    <citation type="submission" date="2022-11" db="EMBL/GenBank/DDBJ databases">
        <authorList>
            <person name="Vasilchenko N.G."/>
            <person name="Prazdnova E.V."/>
            <person name="Gorovtsov A.V."/>
            <person name="Chistyakov V.A."/>
            <person name="Pak M.L."/>
        </authorList>
    </citation>
    <scope>NUCLEOTIDE SEQUENCE</scope>
    <source>
        <strain evidence="8">R 4.5</strain>
    </source>
</reference>
<evidence type="ECO:0000256" key="6">
    <source>
        <dbReference type="ARBA" id="ARBA00023136"/>
    </source>
</evidence>
<accession>A0A1D7MJJ8</accession>
<comment type="subcellular location">
    <subcellularLocation>
        <location evidence="1 7">Cell membrane</location>
        <topology evidence="1 7">Multi-pass membrane protein</topology>
    </subcellularLocation>
</comment>
<evidence type="ECO:0000256" key="2">
    <source>
        <dbReference type="ARBA" id="ARBA00022448"/>
    </source>
</evidence>
<feature type="transmembrane region" description="Helical" evidence="7">
    <location>
        <begin position="267"/>
        <end position="288"/>
    </location>
</feature>
<sequence length="302" mass="33147">MVSIQVEEVFTPEIIRKSPSSWSVLRRELVRDKMSLVSIGFVILFLIFIYASVLFVNQDVVTTVDLGAIREAPGSVHWLGTDRAGRDIFGQLVIGARNSFTIGFTITLLSAAIGLTLGLLAGFYGGLVDNIIMRIIDFILVLPFLMLVIVFVSIVPKSGIGSFIFIMTAFLWIGKARLIRAKVLSERELDYVQASKTLGTPNWKIIWFGVLPNLSSVVIVNLTLSLAGNIGIETGLSYLGFGLPESTPSLGTLVSYANDPDVLQNSWWMWLPASLLILVLMLAINFIGQALKRATDARQRLG</sequence>
<evidence type="ECO:0000313" key="8">
    <source>
        <dbReference type="EMBL" id="URJ49160.1"/>
    </source>
</evidence>
<name>A0A1D7MJJ8_PAEPO</name>
<feature type="transmembrane region" description="Helical" evidence="7">
    <location>
        <begin position="36"/>
        <end position="56"/>
    </location>
</feature>
<feature type="transmembrane region" description="Helical" evidence="7">
    <location>
        <begin position="205"/>
        <end position="227"/>
    </location>
</feature>
<evidence type="ECO:0000256" key="3">
    <source>
        <dbReference type="ARBA" id="ARBA00022475"/>
    </source>
</evidence>
<dbReference type="Gene3D" id="1.10.3720.10">
    <property type="entry name" value="MetI-like"/>
    <property type="match status" value="1"/>
</dbReference>
<dbReference type="Pfam" id="PF00528">
    <property type="entry name" value="BPD_transp_1"/>
    <property type="match status" value="1"/>
</dbReference>
<evidence type="ECO:0000256" key="7">
    <source>
        <dbReference type="RuleBase" id="RU363032"/>
    </source>
</evidence>
<dbReference type="EMBL" id="CP097770">
    <property type="protein sequence ID" value="URJ49160.1"/>
    <property type="molecule type" value="Genomic_DNA"/>
</dbReference>
<feature type="transmembrane region" description="Helical" evidence="7">
    <location>
        <begin position="135"/>
        <end position="154"/>
    </location>
</feature>
<evidence type="ECO:0000256" key="4">
    <source>
        <dbReference type="ARBA" id="ARBA00022692"/>
    </source>
</evidence>
<dbReference type="InterPro" id="IPR035906">
    <property type="entry name" value="MetI-like_sf"/>
</dbReference>
<gene>
    <name evidence="8" type="ORF">MF626_003472</name>
</gene>
<dbReference type="PROSITE" id="PS50928">
    <property type="entry name" value="ABC_TM1"/>
    <property type="match status" value="1"/>
</dbReference>
<dbReference type="InterPro" id="IPR050366">
    <property type="entry name" value="BP-dependent_transpt_permease"/>
</dbReference>
<dbReference type="AlphaFoldDB" id="A0A1D7MJJ8"/>
<dbReference type="PANTHER" id="PTHR43386">
    <property type="entry name" value="OLIGOPEPTIDE TRANSPORT SYSTEM PERMEASE PROTEIN APPC"/>
    <property type="match status" value="1"/>
</dbReference>
<dbReference type="Proteomes" id="UP001055784">
    <property type="component" value="Chromosome"/>
</dbReference>
<dbReference type="GO" id="GO:0005886">
    <property type="term" value="C:plasma membrane"/>
    <property type="evidence" value="ECO:0007669"/>
    <property type="project" value="UniProtKB-SubCell"/>
</dbReference>
<dbReference type="RefSeq" id="WP_013308435.1">
    <property type="nucleotide sequence ID" value="NZ_CP015423.1"/>
</dbReference>
<comment type="similarity">
    <text evidence="7">Belongs to the binding-protein-dependent transport system permease family.</text>
</comment>
<dbReference type="InterPro" id="IPR000515">
    <property type="entry name" value="MetI-like"/>
</dbReference>
<keyword evidence="6 7" id="KW-0472">Membrane</keyword>
<dbReference type="SUPFAM" id="SSF161098">
    <property type="entry name" value="MetI-like"/>
    <property type="match status" value="1"/>
</dbReference>
<dbReference type="CDD" id="cd06261">
    <property type="entry name" value="TM_PBP2"/>
    <property type="match status" value="1"/>
</dbReference>
<proteinExistence type="inferred from homology"/>
<evidence type="ECO:0000256" key="5">
    <source>
        <dbReference type="ARBA" id="ARBA00022989"/>
    </source>
</evidence>
<keyword evidence="3" id="KW-1003">Cell membrane</keyword>
<keyword evidence="2 7" id="KW-0813">Transport</keyword>
<evidence type="ECO:0000313" key="9">
    <source>
        <dbReference type="Proteomes" id="UP001055784"/>
    </source>
</evidence>
<keyword evidence="5 7" id="KW-1133">Transmembrane helix</keyword>
<feature type="transmembrane region" description="Helical" evidence="7">
    <location>
        <begin position="160"/>
        <end position="178"/>
    </location>
</feature>
<feature type="transmembrane region" description="Helical" evidence="7">
    <location>
        <begin position="100"/>
        <end position="123"/>
    </location>
</feature>
<evidence type="ECO:0000256" key="1">
    <source>
        <dbReference type="ARBA" id="ARBA00004651"/>
    </source>
</evidence>
<organism evidence="8 9">
    <name type="scientific">Paenibacillus polymyxa</name>
    <name type="common">Bacillus polymyxa</name>
    <dbReference type="NCBI Taxonomy" id="1406"/>
    <lineage>
        <taxon>Bacteria</taxon>
        <taxon>Bacillati</taxon>
        <taxon>Bacillota</taxon>
        <taxon>Bacilli</taxon>
        <taxon>Bacillales</taxon>
        <taxon>Paenibacillaceae</taxon>
        <taxon>Paenibacillus</taxon>
    </lineage>
</organism>
<dbReference type="PANTHER" id="PTHR43386:SF1">
    <property type="entry name" value="D,D-DIPEPTIDE TRANSPORT SYSTEM PERMEASE PROTEIN DDPC-RELATED"/>
    <property type="match status" value="1"/>
</dbReference>